<comment type="pathway">
    <text evidence="4 15">Carbohydrate degradation; glycolysis; D-glyceraldehyde 3-phosphate and glycerone phosphate from D-glucose: step 3/4.</text>
</comment>
<comment type="catalytic activity">
    <reaction evidence="14 15">
        <text>beta-D-fructose 6-phosphate + ATP = beta-D-fructose 1,6-bisphosphate + ADP + H(+)</text>
        <dbReference type="Rhea" id="RHEA:16109"/>
        <dbReference type="ChEBI" id="CHEBI:15378"/>
        <dbReference type="ChEBI" id="CHEBI:30616"/>
        <dbReference type="ChEBI" id="CHEBI:32966"/>
        <dbReference type="ChEBI" id="CHEBI:57634"/>
        <dbReference type="ChEBI" id="CHEBI:456216"/>
        <dbReference type="EC" id="2.7.1.11"/>
    </reaction>
</comment>
<evidence type="ECO:0000256" key="5">
    <source>
        <dbReference type="ARBA" id="ARBA00022490"/>
    </source>
</evidence>
<feature type="binding site" description="in other chain" evidence="15">
    <location>
        <position position="154"/>
    </location>
    <ligand>
        <name>ADP</name>
        <dbReference type="ChEBI" id="CHEBI:456216"/>
        <note>allosteric activator; ligand shared between dimeric partners</note>
    </ligand>
</feature>
<comment type="cofactor">
    <cofactor evidence="1 15">
        <name>Mg(2+)</name>
        <dbReference type="ChEBI" id="CHEBI:18420"/>
    </cofactor>
</comment>
<evidence type="ECO:0000256" key="9">
    <source>
        <dbReference type="ARBA" id="ARBA00022741"/>
    </source>
</evidence>
<dbReference type="GO" id="GO:0046872">
    <property type="term" value="F:metal ion binding"/>
    <property type="evidence" value="ECO:0007669"/>
    <property type="project" value="UniProtKB-KW"/>
</dbReference>
<evidence type="ECO:0000313" key="18">
    <source>
        <dbReference type="Proteomes" id="UP000180254"/>
    </source>
</evidence>
<dbReference type="InterPro" id="IPR012003">
    <property type="entry name" value="ATP_PFK_prok-type"/>
</dbReference>
<dbReference type="NCBIfam" id="TIGR02482">
    <property type="entry name" value="PFKA_ATP"/>
    <property type="match status" value="1"/>
</dbReference>
<comment type="function">
    <text evidence="2 15">Catalyzes the phosphorylation of D-fructose 6-phosphate to fructose 1,6-bisphosphate by ATP, the first committing step of glycolysis.</text>
</comment>
<feature type="binding site" evidence="15">
    <location>
        <begin position="102"/>
        <end position="105"/>
    </location>
    <ligand>
        <name>ATP</name>
        <dbReference type="ChEBI" id="CHEBI:30616"/>
    </ligand>
</feature>
<feature type="active site" description="Proton acceptor" evidence="15">
    <location>
        <position position="127"/>
    </location>
</feature>
<dbReference type="NCBIfam" id="NF002872">
    <property type="entry name" value="PRK03202.1"/>
    <property type="match status" value="1"/>
</dbReference>
<dbReference type="FunFam" id="3.40.50.460:FF:000002">
    <property type="entry name" value="ATP-dependent 6-phosphofructokinase"/>
    <property type="match status" value="1"/>
</dbReference>
<feature type="binding site" description="in other chain" evidence="15">
    <location>
        <begin position="251"/>
        <end position="254"/>
    </location>
    <ligand>
        <name>substrate</name>
        <note>ligand shared between dimeric partners</note>
    </ligand>
</feature>
<feature type="binding site" evidence="15">
    <location>
        <begin position="21"/>
        <end position="25"/>
    </location>
    <ligand>
        <name>ADP</name>
        <dbReference type="ChEBI" id="CHEBI:456216"/>
        <note>allosteric activator; ligand shared between dimeric partners</note>
    </ligand>
</feature>
<dbReference type="Proteomes" id="UP000180254">
    <property type="component" value="Unassembled WGS sequence"/>
</dbReference>
<evidence type="ECO:0000256" key="4">
    <source>
        <dbReference type="ARBA" id="ARBA00004679"/>
    </source>
</evidence>
<dbReference type="Gene3D" id="3.40.50.450">
    <property type="match status" value="1"/>
</dbReference>
<dbReference type="PRINTS" id="PR00476">
    <property type="entry name" value="PHFRCTKINASE"/>
</dbReference>
<feature type="binding site" description="in other chain" evidence="15">
    <location>
        <begin position="125"/>
        <end position="127"/>
    </location>
    <ligand>
        <name>substrate</name>
        <note>ligand shared between dimeric partners</note>
    </ligand>
</feature>
<evidence type="ECO:0000256" key="8">
    <source>
        <dbReference type="ARBA" id="ARBA00022723"/>
    </source>
</evidence>
<dbReference type="GO" id="GO:0061621">
    <property type="term" value="P:canonical glycolysis"/>
    <property type="evidence" value="ECO:0007669"/>
    <property type="project" value="TreeGrafter"/>
</dbReference>
<reference evidence="17" key="1">
    <citation type="submission" date="2016-09" db="EMBL/GenBank/DDBJ databases">
        <title>Genome sequence of Eubacterium angustum.</title>
        <authorList>
            <person name="Poehlein A."/>
            <person name="Daniel R."/>
        </authorList>
    </citation>
    <scope>NUCLEOTIDE SEQUENCE [LARGE SCALE GENOMIC DNA]</scope>
    <source>
        <strain evidence="17">DSM 1989</strain>
    </source>
</reference>
<evidence type="ECO:0000256" key="13">
    <source>
        <dbReference type="ARBA" id="ARBA00023152"/>
    </source>
</evidence>
<evidence type="ECO:0000256" key="7">
    <source>
        <dbReference type="ARBA" id="ARBA00022679"/>
    </source>
</evidence>
<feature type="binding site" description="in other chain" evidence="15">
    <location>
        <begin position="185"/>
        <end position="187"/>
    </location>
    <ligand>
        <name>ADP</name>
        <dbReference type="ChEBI" id="CHEBI:456216"/>
        <note>allosteric activator; ligand shared between dimeric partners</note>
    </ligand>
</feature>
<keyword evidence="6 15" id="KW-0021">Allosteric enzyme</keyword>
<keyword evidence="9 15" id="KW-0547">Nucleotide-binding</keyword>
<dbReference type="RefSeq" id="WP_071063253.1">
    <property type="nucleotide sequence ID" value="NZ_MKIE01000005.1"/>
</dbReference>
<evidence type="ECO:0000256" key="10">
    <source>
        <dbReference type="ARBA" id="ARBA00022777"/>
    </source>
</evidence>
<evidence type="ECO:0000256" key="3">
    <source>
        <dbReference type="ARBA" id="ARBA00004496"/>
    </source>
</evidence>
<accession>A0A1S1V622</accession>
<dbReference type="GO" id="GO:0006002">
    <property type="term" value="P:fructose 6-phosphate metabolic process"/>
    <property type="evidence" value="ECO:0007669"/>
    <property type="project" value="UniProtKB-UniRule"/>
</dbReference>
<feature type="binding site" evidence="15">
    <location>
        <position position="103"/>
    </location>
    <ligand>
        <name>Mg(2+)</name>
        <dbReference type="ChEBI" id="CHEBI:18420"/>
        <note>catalytic</note>
    </ligand>
</feature>
<dbReference type="UniPathway" id="UPA00109">
    <property type="reaction ID" value="UER00182"/>
</dbReference>
<evidence type="ECO:0000256" key="1">
    <source>
        <dbReference type="ARBA" id="ARBA00001946"/>
    </source>
</evidence>
<dbReference type="EMBL" id="MKIE01000005">
    <property type="protein sequence ID" value="OHW62048.1"/>
    <property type="molecule type" value="Genomic_DNA"/>
</dbReference>
<dbReference type="PIRSF" id="PIRSF000532">
    <property type="entry name" value="ATP_PFK_prok"/>
    <property type="match status" value="1"/>
</dbReference>
<comment type="subunit">
    <text evidence="15">Homotetramer.</text>
</comment>
<evidence type="ECO:0000256" key="15">
    <source>
        <dbReference type="HAMAP-Rule" id="MF_00339"/>
    </source>
</evidence>
<evidence type="ECO:0000256" key="6">
    <source>
        <dbReference type="ARBA" id="ARBA00022533"/>
    </source>
</evidence>
<keyword evidence="7 15" id="KW-0808">Transferase</keyword>
<dbReference type="GO" id="GO:0070095">
    <property type="term" value="F:fructose-6-phosphate binding"/>
    <property type="evidence" value="ECO:0007669"/>
    <property type="project" value="TreeGrafter"/>
</dbReference>
<feature type="binding site" evidence="15">
    <location>
        <position position="11"/>
    </location>
    <ligand>
        <name>ATP</name>
        <dbReference type="ChEBI" id="CHEBI:30616"/>
    </ligand>
</feature>
<dbReference type="FunFam" id="3.40.50.450:FF:000001">
    <property type="entry name" value="ATP-dependent 6-phosphofructokinase"/>
    <property type="match status" value="1"/>
</dbReference>
<feature type="binding site" description="in other chain" evidence="15">
    <location>
        <position position="222"/>
    </location>
    <ligand>
        <name>substrate</name>
        <note>ligand shared between dimeric partners</note>
    </ligand>
</feature>
<comment type="similarity">
    <text evidence="15">Belongs to the phosphofructokinase type A (PFKA) family. ATP-dependent PFK group I subfamily. Prokaryotic clade 'B1' sub-subfamily.</text>
</comment>
<comment type="subcellular location">
    <subcellularLocation>
        <location evidence="3 15">Cytoplasm</location>
    </subcellularLocation>
</comment>
<dbReference type="EC" id="2.7.1.11" evidence="15"/>
<dbReference type="InterPro" id="IPR000023">
    <property type="entry name" value="Phosphofructokinase_dom"/>
</dbReference>
<keyword evidence="8 15" id="KW-0479">Metal-binding</keyword>
<dbReference type="PROSITE" id="PS00433">
    <property type="entry name" value="PHOSPHOFRUCTOKINASE"/>
    <property type="match status" value="1"/>
</dbReference>
<dbReference type="GO" id="GO:0003872">
    <property type="term" value="F:6-phosphofructokinase activity"/>
    <property type="evidence" value="ECO:0007669"/>
    <property type="project" value="UniProtKB-UniRule"/>
</dbReference>
<dbReference type="SUPFAM" id="SSF53784">
    <property type="entry name" value="Phosphofructokinase"/>
    <property type="match status" value="1"/>
</dbReference>
<dbReference type="AlphaFoldDB" id="A0A1S1V622"/>
<dbReference type="InterPro" id="IPR022953">
    <property type="entry name" value="ATP_PFK"/>
</dbReference>
<comment type="caution">
    <text evidence="17">The sequence shown here is derived from an EMBL/GenBank/DDBJ whole genome shotgun (WGS) entry which is preliminary data.</text>
</comment>
<sequence>MKTIGVLTSGGDSPGMNAAIRAVVRYGIYSGLKVLGIKEGFKGLMEGKIEEMELSSVANIIQRGGTILRSARSDEFMTDRGKEKALNILKVFNIDGLVVIGGDGTFRGALDLSKLGVPVIGVPGTIDNDLGYTDYTIGFDTVVNTVVDAIGKIRDTTESHGRASIIEVMGRRCGDIALQSGLAGGADSVIVPEVGLDEVNICKKLIDSRNRGKRHSIIIFAEGVGDVTPYELGDIIKKNTDIDTRVTILGHLQRGGSPSAFDRTLASRLGAKAVQLLLEGDAGKLVGRRNGVLVAEEIEIGLSMEKVFDEETYKLTDILSI</sequence>
<evidence type="ECO:0000256" key="14">
    <source>
        <dbReference type="ARBA" id="ARBA00048070"/>
    </source>
</evidence>
<dbReference type="PANTHER" id="PTHR13697">
    <property type="entry name" value="PHOSPHOFRUCTOKINASE"/>
    <property type="match status" value="1"/>
</dbReference>
<evidence type="ECO:0000259" key="16">
    <source>
        <dbReference type="Pfam" id="PF00365"/>
    </source>
</evidence>
<keyword evidence="12 15" id="KW-0460">Magnesium</keyword>
<dbReference type="PANTHER" id="PTHR13697:SF4">
    <property type="entry name" value="ATP-DEPENDENT 6-PHOSPHOFRUCTOKINASE"/>
    <property type="match status" value="1"/>
</dbReference>
<dbReference type="GO" id="GO:0042802">
    <property type="term" value="F:identical protein binding"/>
    <property type="evidence" value="ECO:0007669"/>
    <property type="project" value="TreeGrafter"/>
</dbReference>
<feature type="binding site" evidence="15">
    <location>
        <begin position="72"/>
        <end position="73"/>
    </location>
    <ligand>
        <name>ATP</name>
        <dbReference type="ChEBI" id="CHEBI:30616"/>
    </ligand>
</feature>
<keyword evidence="18" id="KW-1185">Reference proteome</keyword>
<comment type="activity regulation">
    <text evidence="15">Allosterically activated by ADP and other diphosphonucleosides, and allosterically inhibited by phosphoenolpyruvate.</text>
</comment>
<dbReference type="GO" id="GO:0048029">
    <property type="term" value="F:monosaccharide binding"/>
    <property type="evidence" value="ECO:0007669"/>
    <property type="project" value="TreeGrafter"/>
</dbReference>
<evidence type="ECO:0000256" key="12">
    <source>
        <dbReference type="ARBA" id="ARBA00022842"/>
    </source>
</evidence>
<dbReference type="InterPro" id="IPR035966">
    <property type="entry name" value="PKF_sf"/>
</dbReference>
<feature type="binding site" description="in other chain" evidence="15">
    <location>
        <begin position="169"/>
        <end position="171"/>
    </location>
    <ligand>
        <name>substrate</name>
        <note>ligand shared between dimeric partners</note>
    </ligand>
</feature>
<gene>
    <name evidence="15 17" type="primary">pfkA</name>
    <name evidence="17" type="ORF">EUAN_14960</name>
</gene>
<dbReference type="GO" id="GO:0005524">
    <property type="term" value="F:ATP binding"/>
    <property type="evidence" value="ECO:0007669"/>
    <property type="project" value="UniProtKB-UniRule"/>
</dbReference>
<dbReference type="GO" id="GO:0005945">
    <property type="term" value="C:6-phosphofructokinase complex"/>
    <property type="evidence" value="ECO:0007669"/>
    <property type="project" value="TreeGrafter"/>
</dbReference>
<keyword evidence="13 15" id="KW-0324">Glycolysis</keyword>
<keyword evidence="5 15" id="KW-0963">Cytoplasm</keyword>
<dbReference type="HAMAP" id="MF_00339">
    <property type="entry name" value="Phosphofructokinase_I_B1"/>
    <property type="match status" value="1"/>
</dbReference>
<evidence type="ECO:0000256" key="11">
    <source>
        <dbReference type="ARBA" id="ARBA00022840"/>
    </source>
</evidence>
<proteinExistence type="inferred from homology"/>
<dbReference type="Gene3D" id="3.40.50.460">
    <property type="entry name" value="Phosphofructokinase domain"/>
    <property type="match status" value="1"/>
</dbReference>
<evidence type="ECO:0000256" key="2">
    <source>
        <dbReference type="ARBA" id="ARBA00002659"/>
    </source>
</evidence>
<dbReference type="GO" id="GO:0030388">
    <property type="term" value="P:fructose 1,6-bisphosphate metabolic process"/>
    <property type="evidence" value="ECO:0007669"/>
    <property type="project" value="TreeGrafter"/>
</dbReference>
<keyword evidence="11 15" id="KW-0067">ATP-binding</keyword>
<evidence type="ECO:0000313" key="17">
    <source>
        <dbReference type="EMBL" id="OHW62048.1"/>
    </source>
</evidence>
<keyword evidence="10 15" id="KW-0418">Kinase</keyword>
<organism evidence="17 18">
    <name type="scientific">Andreesenia angusta</name>
    <dbReference type="NCBI Taxonomy" id="39480"/>
    <lineage>
        <taxon>Bacteria</taxon>
        <taxon>Bacillati</taxon>
        <taxon>Bacillota</taxon>
        <taxon>Tissierellia</taxon>
        <taxon>Tissierellales</taxon>
        <taxon>Gottschalkiaceae</taxon>
        <taxon>Andreesenia</taxon>
    </lineage>
</organism>
<dbReference type="InterPro" id="IPR012828">
    <property type="entry name" value="PFKA_ATP_prok"/>
</dbReference>
<dbReference type="GO" id="GO:0016208">
    <property type="term" value="F:AMP binding"/>
    <property type="evidence" value="ECO:0007669"/>
    <property type="project" value="TreeGrafter"/>
</dbReference>
<dbReference type="STRING" id="39480.EUAN_14960"/>
<feature type="binding site" description="in other chain" evidence="15">
    <location>
        <begin position="213"/>
        <end position="215"/>
    </location>
    <ligand>
        <name>ADP</name>
        <dbReference type="ChEBI" id="CHEBI:456216"/>
        <note>allosteric activator; ligand shared between dimeric partners</note>
    </ligand>
</feature>
<dbReference type="OrthoDB" id="9802503at2"/>
<feature type="binding site" description="in other chain" evidence="15">
    <location>
        <position position="211"/>
    </location>
    <ligand>
        <name>ADP</name>
        <dbReference type="ChEBI" id="CHEBI:456216"/>
        <note>allosteric activator; ligand shared between dimeric partners</note>
    </ligand>
</feature>
<feature type="binding site" evidence="15">
    <location>
        <position position="245"/>
    </location>
    <ligand>
        <name>substrate</name>
        <note>ligand shared between dimeric partners</note>
    </ligand>
</feature>
<feature type="binding site" evidence="15">
    <location>
        <position position="162"/>
    </location>
    <ligand>
        <name>substrate</name>
        <note>ligand shared between dimeric partners</note>
    </ligand>
</feature>
<dbReference type="Pfam" id="PF00365">
    <property type="entry name" value="PFK"/>
    <property type="match status" value="1"/>
</dbReference>
<name>A0A1S1V622_9FIRM</name>
<comment type="caution">
    <text evidence="15">Lacks conserved residue(s) required for the propagation of feature annotation.</text>
</comment>
<feature type="domain" description="Phosphofructokinase" evidence="16">
    <location>
        <begin position="4"/>
        <end position="277"/>
    </location>
</feature>
<protein>
    <recommendedName>
        <fullName evidence="15">ATP-dependent 6-phosphofructokinase</fullName>
        <shortName evidence="15">ATP-PFK</shortName>
        <shortName evidence="15">Phosphofructokinase</shortName>
        <ecNumber evidence="15">2.7.1.11</ecNumber>
    </recommendedName>
    <alternativeName>
        <fullName evidence="15">Phosphohexokinase</fullName>
    </alternativeName>
</protein>
<dbReference type="InterPro" id="IPR015912">
    <property type="entry name" value="Phosphofructokinase_CS"/>
</dbReference>